<organism evidence="2 3">
    <name type="scientific">Planotetraspora mira</name>
    <dbReference type="NCBI Taxonomy" id="58121"/>
    <lineage>
        <taxon>Bacteria</taxon>
        <taxon>Bacillati</taxon>
        <taxon>Actinomycetota</taxon>
        <taxon>Actinomycetes</taxon>
        <taxon>Streptosporangiales</taxon>
        <taxon>Streptosporangiaceae</taxon>
        <taxon>Planotetraspora</taxon>
    </lineage>
</organism>
<proteinExistence type="predicted"/>
<dbReference type="AlphaFoldDB" id="A0A8J3TXI8"/>
<evidence type="ECO:0000313" key="3">
    <source>
        <dbReference type="Proteomes" id="UP000650628"/>
    </source>
</evidence>
<accession>A0A8J3TXI8</accession>
<evidence type="ECO:0000256" key="1">
    <source>
        <dbReference type="SAM" id="MobiDB-lite"/>
    </source>
</evidence>
<name>A0A8J3TXI8_9ACTN</name>
<comment type="caution">
    <text evidence="2">The sequence shown here is derived from an EMBL/GenBank/DDBJ whole genome shotgun (WGS) entry which is preliminary data.</text>
</comment>
<protein>
    <submittedName>
        <fullName evidence="2">Uncharacterized protein</fullName>
    </submittedName>
</protein>
<feature type="region of interest" description="Disordered" evidence="1">
    <location>
        <begin position="103"/>
        <end position="134"/>
    </location>
</feature>
<reference evidence="2 3" key="1">
    <citation type="submission" date="2021-01" db="EMBL/GenBank/DDBJ databases">
        <title>Whole genome shotgun sequence of Planotetraspora mira NBRC 15435.</title>
        <authorList>
            <person name="Komaki H."/>
            <person name="Tamura T."/>
        </authorList>
    </citation>
    <scope>NUCLEOTIDE SEQUENCE [LARGE SCALE GENOMIC DNA]</scope>
    <source>
        <strain evidence="2 3">NBRC 15435</strain>
    </source>
</reference>
<dbReference type="Proteomes" id="UP000650628">
    <property type="component" value="Unassembled WGS sequence"/>
</dbReference>
<gene>
    <name evidence="2" type="ORF">Pmi06nite_78010</name>
</gene>
<sequence>MPVGSPHIGEHGGEVEHRLRLAFDSDDPEVHSRLRSWQIWERLERDRYVHQSAARATNAEMLIRMAETFGLPFRAKHLADDWVSIMIGRRVCSRLLRGKVRVRPISPPKSSSTARLRRATRSSSSSSRWGSIFG</sequence>
<keyword evidence="3" id="KW-1185">Reference proteome</keyword>
<evidence type="ECO:0000313" key="2">
    <source>
        <dbReference type="EMBL" id="GII34359.1"/>
    </source>
</evidence>
<dbReference type="EMBL" id="BOOO01000049">
    <property type="protein sequence ID" value="GII34359.1"/>
    <property type="molecule type" value="Genomic_DNA"/>
</dbReference>